<dbReference type="AlphaFoldDB" id="A0A4U0ZJ00"/>
<accession>A0A4U0ZJ00</accession>
<dbReference type="EMBL" id="SWCO01000005">
    <property type="protein sequence ID" value="TKB03513.1"/>
    <property type="molecule type" value="Genomic_DNA"/>
</dbReference>
<organism evidence="1 2">
    <name type="scientific">Alteromonas portus</name>
    <dbReference type="NCBI Taxonomy" id="2565549"/>
    <lineage>
        <taxon>Bacteria</taxon>
        <taxon>Pseudomonadati</taxon>
        <taxon>Pseudomonadota</taxon>
        <taxon>Gammaproteobacteria</taxon>
        <taxon>Alteromonadales</taxon>
        <taxon>Alteromonadaceae</taxon>
        <taxon>Alteromonas/Salinimonas group</taxon>
        <taxon>Alteromonas</taxon>
    </lineage>
</organism>
<dbReference type="InterPro" id="IPR011330">
    <property type="entry name" value="Glyco_hydro/deAcase_b/a-brl"/>
</dbReference>
<reference evidence="1 2" key="1">
    <citation type="submission" date="2019-04" db="EMBL/GenBank/DDBJ databases">
        <title>Alteromonas portus sp. nov., an alginate lyase-excreting marine bacterium.</title>
        <authorList>
            <person name="Huang H."/>
            <person name="Mo K."/>
            <person name="Bao S."/>
        </authorList>
    </citation>
    <scope>NUCLEOTIDE SEQUENCE [LARGE SCALE GENOMIC DNA]</scope>
    <source>
        <strain evidence="1 2">HB161718</strain>
    </source>
</reference>
<protein>
    <recommendedName>
        <fullName evidence="3">WalW protein</fullName>
    </recommendedName>
</protein>
<evidence type="ECO:0008006" key="3">
    <source>
        <dbReference type="Google" id="ProtNLM"/>
    </source>
</evidence>
<dbReference type="RefSeq" id="WP_136782204.1">
    <property type="nucleotide sequence ID" value="NZ_SWCO01000005.1"/>
</dbReference>
<dbReference type="OrthoDB" id="9771584at2"/>
<comment type="caution">
    <text evidence="1">The sequence shown here is derived from an EMBL/GenBank/DDBJ whole genome shotgun (WGS) entry which is preliminary data.</text>
</comment>
<keyword evidence="2" id="KW-1185">Reference proteome</keyword>
<dbReference type="Proteomes" id="UP000305471">
    <property type="component" value="Unassembled WGS sequence"/>
</dbReference>
<proteinExistence type="predicted"/>
<name>A0A4U0ZJ00_9ALTE</name>
<evidence type="ECO:0000313" key="2">
    <source>
        <dbReference type="Proteomes" id="UP000305471"/>
    </source>
</evidence>
<gene>
    <name evidence="1" type="ORF">E5672_10775</name>
</gene>
<dbReference type="GO" id="GO:0005975">
    <property type="term" value="P:carbohydrate metabolic process"/>
    <property type="evidence" value="ECO:0007669"/>
    <property type="project" value="InterPro"/>
</dbReference>
<sequence length="326" mass="36639">MTDGDVCPPKLAIVIHTEEEFDWGGGFNVDATSVSHGEELFALVQSLSLMGAKTTLAMDYPFVSSAQGQNCIANIKISKEISKNVEFGAHLHPWVNPPFEQTVGFVPEHLSYPGNLGYEQERAKLAELTGKISEQTGTRPVTYLAGRYGIGDNTHQVLNELGYKIDVSISPFADYRHQHGPDFRNFNNDIKLENKILSWPHSSAVVSPFSFVRNYFNSSPTSYSSENLFIKVLKKVFRAKLHRLSPEGFSLTDMKNVVKCQNALGQTYFILSFHSPSVKAGLTPYVKNDRERGEFIEKILSFVNWFEKSLDGEFITINEHPLVRKL</sequence>
<dbReference type="Gene3D" id="3.20.20.370">
    <property type="entry name" value="Glycoside hydrolase/deacetylase"/>
    <property type="match status" value="1"/>
</dbReference>
<evidence type="ECO:0000313" key="1">
    <source>
        <dbReference type="EMBL" id="TKB03513.1"/>
    </source>
</evidence>
<dbReference type="SUPFAM" id="SSF88713">
    <property type="entry name" value="Glycoside hydrolase/deacetylase"/>
    <property type="match status" value="1"/>
</dbReference>